<dbReference type="GeneID" id="17258545"/>
<protein>
    <submittedName>
        <fullName evidence="2">Uncharacterized protein</fullName>
    </submittedName>
</protein>
<reference evidence="2" key="2">
    <citation type="submission" date="2024-10" db="UniProtKB">
        <authorList>
            <consortium name="EnsemblProtists"/>
        </authorList>
    </citation>
    <scope>IDENTIFICATION</scope>
</reference>
<dbReference type="Proteomes" id="UP000013827">
    <property type="component" value="Unassembled WGS sequence"/>
</dbReference>
<dbReference type="HOGENOM" id="CLU_1301709_0_0_1"/>
<evidence type="ECO:0000313" key="2">
    <source>
        <dbReference type="EnsemblProtists" id="EOD12320"/>
    </source>
</evidence>
<dbReference type="PaxDb" id="2903-EOD12320"/>
<sequence>MLVAFACLTAALVAPIRPRSSARAATSMYGGMMSPYRFENIGPSRLNTPFTFDSSSSTDQYSQRMMYGMSPYRAYGGGGGYDYVQYRPERYRGGMLGAYGGGGMSRLGGGWGGGYGGGYGMSRFGGGWGGGYMDYEPWEGGLGMEYGPYDGWGGGYMDYGDYGPWDDFGGFGGGYMDGPWDDFGPYDEWHGGGYGEPRGFGGYGGGYMRGRW</sequence>
<organism evidence="2 3">
    <name type="scientific">Emiliania huxleyi (strain CCMP1516)</name>
    <dbReference type="NCBI Taxonomy" id="280463"/>
    <lineage>
        <taxon>Eukaryota</taxon>
        <taxon>Haptista</taxon>
        <taxon>Haptophyta</taxon>
        <taxon>Prymnesiophyceae</taxon>
        <taxon>Isochrysidales</taxon>
        <taxon>Noelaerhabdaceae</taxon>
        <taxon>Emiliania</taxon>
    </lineage>
</organism>
<proteinExistence type="predicted"/>
<dbReference type="KEGG" id="ehx:EMIHUDRAFT_213515"/>
<feature type="chain" id="PRO_5044291139" evidence="1">
    <location>
        <begin position="19"/>
        <end position="212"/>
    </location>
</feature>
<evidence type="ECO:0000256" key="1">
    <source>
        <dbReference type="SAM" id="SignalP"/>
    </source>
</evidence>
<accession>A0A0D3IM35</accession>
<keyword evidence="1" id="KW-0732">Signal</keyword>
<dbReference type="RefSeq" id="XP_005764749.1">
    <property type="nucleotide sequence ID" value="XM_005764692.1"/>
</dbReference>
<feature type="signal peptide" evidence="1">
    <location>
        <begin position="1"/>
        <end position="18"/>
    </location>
</feature>
<dbReference type="AlphaFoldDB" id="A0A0D3IM35"/>
<reference evidence="3" key="1">
    <citation type="journal article" date="2013" name="Nature">
        <title>Pan genome of the phytoplankton Emiliania underpins its global distribution.</title>
        <authorList>
            <person name="Read B.A."/>
            <person name="Kegel J."/>
            <person name="Klute M.J."/>
            <person name="Kuo A."/>
            <person name="Lefebvre S.C."/>
            <person name="Maumus F."/>
            <person name="Mayer C."/>
            <person name="Miller J."/>
            <person name="Monier A."/>
            <person name="Salamov A."/>
            <person name="Young J."/>
            <person name="Aguilar M."/>
            <person name="Claverie J.M."/>
            <person name="Frickenhaus S."/>
            <person name="Gonzalez K."/>
            <person name="Herman E.K."/>
            <person name="Lin Y.C."/>
            <person name="Napier J."/>
            <person name="Ogata H."/>
            <person name="Sarno A.F."/>
            <person name="Shmutz J."/>
            <person name="Schroeder D."/>
            <person name="de Vargas C."/>
            <person name="Verret F."/>
            <person name="von Dassow P."/>
            <person name="Valentin K."/>
            <person name="Van de Peer Y."/>
            <person name="Wheeler G."/>
            <person name="Dacks J.B."/>
            <person name="Delwiche C.F."/>
            <person name="Dyhrman S.T."/>
            <person name="Glockner G."/>
            <person name="John U."/>
            <person name="Richards T."/>
            <person name="Worden A.Z."/>
            <person name="Zhang X."/>
            <person name="Grigoriev I.V."/>
            <person name="Allen A.E."/>
            <person name="Bidle K."/>
            <person name="Borodovsky M."/>
            <person name="Bowler C."/>
            <person name="Brownlee C."/>
            <person name="Cock J.M."/>
            <person name="Elias M."/>
            <person name="Gladyshev V.N."/>
            <person name="Groth M."/>
            <person name="Guda C."/>
            <person name="Hadaegh A."/>
            <person name="Iglesias-Rodriguez M.D."/>
            <person name="Jenkins J."/>
            <person name="Jones B.M."/>
            <person name="Lawson T."/>
            <person name="Leese F."/>
            <person name="Lindquist E."/>
            <person name="Lobanov A."/>
            <person name="Lomsadze A."/>
            <person name="Malik S.B."/>
            <person name="Marsh M.E."/>
            <person name="Mackinder L."/>
            <person name="Mock T."/>
            <person name="Mueller-Roeber B."/>
            <person name="Pagarete A."/>
            <person name="Parker M."/>
            <person name="Probert I."/>
            <person name="Quesneville H."/>
            <person name="Raines C."/>
            <person name="Rensing S.A."/>
            <person name="Riano-Pachon D.M."/>
            <person name="Richier S."/>
            <person name="Rokitta S."/>
            <person name="Shiraiwa Y."/>
            <person name="Soanes D.M."/>
            <person name="van der Giezen M."/>
            <person name="Wahlund T.M."/>
            <person name="Williams B."/>
            <person name="Wilson W."/>
            <person name="Wolfe G."/>
            <person name="Wurch L.L."/>
        </authorList>
    </citation>
    <scope>NUCLEOTIDE SEQUENCE</scope>
</reference>
<name>A0A0D3IM35_EMIH1</name>
<dbReference type="EnsemblProtists" id="EOD12320">
    <property type="protein sequence ID" value="EOD12320"/>
    <property type="gene ID" value="EMIHUDRAFT_213515"/>
</dbReference>
<evidence type="ECO:0000313" key="3">
    <source>
        <dbReference type="Proteomes" id="UP000013827"/>
    </source>
</evidence>
<keyword evidence="3" id="KW-1185">Reference proteome</keyword>